<comment type="cofactor">
    <cofactor evidence="1">
        <name>(6R)-5,10-methylene-5,6,7,8-tetrahydrofolate</name>
        <dbReference type="ChEBI" id="CHEBI:15636"/>
    </cofactor>
</comment>
<comment type="similarity">
    <text evidence="3">Belongs to the DNA photolyase class-1 family.</text>
</comment>
<dbReference type="Gene3D" id="1.10.579.10">
    <property type="entry name" value="DNA Cyclobutane Dipyrimidine Photolyase, subunit A, domain 3"/>
    <property type="match status" value="1"/>
</dbReference>
<feature type="region of interest" description="Disordered" evidence="8">
    <location>
        <begin position="433"/>
        <end position="456"/>
    </location>
</feature>
<dbReference type="RefSeq" id="WP_188745304.1">
    <property type="nucleotide sequence ID" value="NZ_BMIJ01000001.1"/>
</dbReference>
<name>A0ABQ1K0G5_9GAMM</name>
<dbReference type="Pfam" id="PF00875">
    <property type="entry name" value="DNA_photolyase"/>
    <property type="match status" value="1"/>
</dbReference>
<sequence>MTTPVRLVWLRNDLRLTDNPALTHACRDDAAVVLVVTLTPESWHAHGESLARMGLWNDQLRSLLPECERLNLPLRVLHLQRFADCAPALADLAQQLGAAELCFNYEYPLNERNRDAAVCRALERVGVSSRAFHGELIIPPGQVLTGQGGMFKVYTPFGNAWRRRLIDFDSPVIPCPSARRRAVCASEPLPADLDYGAIRYRRDIWPVGEAHVSERLNTFVQERVQDYARKRDFPQTDPAGEGTSRLSPYLSIGALSPRQCLAALRAENDDPDWLHSSWLNELIWREFYRHLLVAYPGLSRLEPFRPEVEARISWQQDDPAFQAWCRGETGFPIVDAAMKQLLDTGWMHNRLRMIVASFLTKLLRVDWRLGADFFMRHLIDGDFASNLGGWQWSSSVGADAAPYFRIFNPQVQGEKFDPNGTFVAHWLPELRDIEPGKARQRPGAGSARGRPEPIIDYKQARQTALDDYQSGG</sequence>
<keyword evidence="6 7" id="KW-0157">Chromophore</keyword>
<organism evidence="10 11">
    <name type="scientific">Marinobacterium zhoushanense</name>
    <dbReference type="NCBI Taxonomy" id="1679163"/>
    <lineage>
        <taxon>Bacteria</taxon>
        <taxon>Pseudomonadati</taxon>
        <taxon>Pseudomonadota</taxon>
        <taxon>Gammaproteobacteria</taxon>
        <taxon>Oceanospirillales</taxon>
        <taxon>Oceanospirillaceae</taxon>
        <taxon>Marinobacterium</taxon>
    </lineage>
</organism>
<dbReference type="PRINTS" id="PR00147">
    <property type="entry name" value="DNAPHOTLYASE"/>
</dbReference>
<keyword evidence="4 7" id="KW-0285">Flavoprotein</keyword>
<dbReference type="InterPro" id="IPR036155">
    <property type="entry name" value="Crypto/Photolyase_N_sf"/>
</dbReference>
<proteinExistence type="inferred from homology"/>
<dbReference type="Proteomes" id="UP000629025">
    <property type="component" value="Unassembled WGS sequence"/>
</dbReference>
<dbReference type="PROSITE" id="PS51645">
    <property type="entry name" value="PHR_CRY_ALPHA_BETA"/>
    <property type="match status" value="1"/>
</dbReference>
<comment type="similarity">
    <text evidence="7">Belongs to the DNA photolyase family.</text>
</comment>
<evidence type="ECO:0000256" key="5">
    <source>
        <dbReference type="ARBA" id="ARBA00022827"/>
    </source>
</evidence>
<evidence type="ECO:0000313" key="11">
    <source>
        <dbReference type="Proteomes" id="UP000629025"/>
    </source>
</evidence>
<reference evidence="11" key="1">
    <citation type="journal article" date="2019" name="Int. J. Syst. Evol. Microbiol.">
        <title>The Global Catalogue of Microorganisms (GCM) 10K type strain sequencing project: providing services to taxonomists for standard genome sequencing and annotation.</title>
        <authorList>
            <consortium name="The Broad Institute Genomics Platform"/>
            <consortium name="The Broad Institute Genome Sequencing Center for Infectious Disease"/>
            <person name="Wu L."/>
            <person name="Ma J."/>
        </authorList>
    </citation>
    <scope>NUCLEOTIDE SEQUENCE [LARGE SCALE GENOMIC DNA]</scope>
    <source>
        <strain evidence="11">CGMCC 1.15341</strain>
    </source>
</reference>
<dbReference type="InterPro" id="IPR005101">
    <property type="entry name" value="Cryptochr/Photolyase_FAD-bd"/>
</dbReference>
<protein>
    <submittedName>
        <fullName evidence="10">Deoxyribodipyrimidine photo-lyase</fullName>
    </submittedName>
</protein>
<dbReference type="InterPro" id="IPR018394">
    <property type="entry name" value="DNA_photolyase_1_CS_C"/>
</dbReference>
<dbReference type="InterPro" id="IPR002081">
    <property type="entry name" value="Cryptochrome/DNA_photolyase_1"/>
</dbReference>
<comment type="caution">
    <text evidence="10">The sequence shown here is derived from an EMBL/GenBank/DDBJ whole genome shotgun (WGS) entry which is preliminary data.</text>
</comment>
<dbReference type="SUPFAM" id="SSF48173">
    <property type="entry name" value="Cryptochrome/photolyase FAD-binding domain"/>
    <property type="match status" value="1"/>
</dbReference>
<evidence type="ECO:0000256" key="4">
    <source>
        <dbReference type="ARBA" id="ARBA00022630"/>
    </source>
</evidence>
<dbReference type="PANTHER" id="PTHR11455">
    <property type="entry name" value="CRYPTOCHROME"/>
    <property type="match status" value="1"/>
</dbReference>
<dbReference type="NCBIfam" id="NF007955">
    <property type="entry name" value="PRK10674.1"/>
    <property type="match status" value="1"/>
</dbReference>
<keyword evidence="5 7" id="KW-0274">FAD</keyword>
<evidence type="ECO:0000256" key="7">
    <source>
        <dbReference type="RuleBase" id="RU004182"/>
    </source>
</evidence>
<keyword evidence="11" id="KW-1185">Reference proteome</keyword>
<feature type="domain" description="Photolyase/cryptochrome alpha/beta" evidence="9">
    <location>
        <begin position="4"/>
        <end position="137"/>
    </location>
</feature>
<evidence type="ECO:0000313" key="10">
    <source>
        <dbReference type="EMBL" id="GGB80415.1"/>
    </source>
</evidence>
<evidence type="ECO:0000256" key="8">
    <source>
        <dbReference type="SAM" id="MobiDB-lite"/>
    </source>
</evidence>
<dbReference type="EMBL" id="BMIJ01000001">
    <property type="protein sequence ID" value="GGB80415.1"/>
    <property type="molecule type" value="Genomic_DNA"/>
</dbReference>
<dbReference type="Gene3D" id="1.25.40.80">
    <property type="match status" value="1"/>
</dbReference>
<gene>
    <name evidence="10" type="primary">phrB</name>
    <name evidence="10" type="ORF">GCM10011352_02650</name>
</gene>
<dbReference type="InterPro" id="IPR036134">
    <property type="entry name" value="Crypto/Photolyase_FAD-like_sf"/>
</dbReference>
<evidence type="ECO:0000259" key="9">
    <source>
        <dbReference type="PROSITE" id="PS51645"/>
    </source>
</evidence>
<dbReference type="PANTHER" id="PTHR11455:SF9">
    <property type="entry name" value="CRYPTOCHROME CIRCADIAN CLOCK 5 ISOFORM X1"/>
    <property type="match status" value="1"/>
</dbReference>
<dbReference type="InterPro" id="IPR006050">
    <property type="entry name" value="DNA_photolyase_N"/>
</dbReference>
<evidence type="ECO:0000256" key="2">
    <source>
        <dbReference type="ARBA" id="ARBA00001974"/>
    </source>
</evidence>
<evidence type="ECO:0000256" key="3">
    <source>
        <dbReference type="ARBA" id="ARBA00005862"/>
    </source>
</evidence>
<dbReference type="InterPro" id="IPR014729">
    <property type="entry name" value="Rossmann-like_a/b/a_fold"/>
</dbReference>
<dbReference type="Gene3D" id="3.40.50.620">
    <property type="entry name" value="HUPs"/>
    <property type="match status" value="1"/>
</dbReference>
<comment type="cofactor">
    <cofactor evidence="2">
        <name>FAD</name>
        <dbReference type="ChEBI" id="CHEBI:57692"/>
    </cofactor>
</comment>
<dbReference type="PROSITE" id="PS00691">
    <property type="entry name" value="DNA_PHOTOLYASES_1_2"/>
    <property type="match status" value="1"/>
</dbReference>
<accession>A0ABQ1K0G5</accession>
<dbReference type="SUPFAM" id="SSF52425">
    <property type="entry name" value="Cryptochrome/photolyase, N-terminal domain"/>
    <property type="match status" value="1"/>
</dbReference>
<evidence type="ECO:0000256" key="6">
    <source>
        <dbReference type="ARBA" id="ARBA00022991"/>
    </source>
</evidence>
<evidence type="ECO:0000256" key="1">
    <source>
        <dbReference type="ARBA" id="ARBA00001932"/>
    </source>
</evidence>
<dbReference type="Pfam" id="PF03441">
    <property type="entry name" value="FAD_binding_7"/>
    <property type="match status" value="1"/>
</dbReference>